<proteinExistence type="predicted"/>
<dbReference type="Proteomes" id="UP000607653">
    <property type="component" value="Unassembled WGS sequence"/>
</dbReference>
<gene>
    <name evidence="1" type="ORF">HUJ06_005371</name>
</gene>
<keyword evidence="2" id="KW-1185">Reference proteome</keyword>
<dbReference type="AlphaFoldDB" id="A0A822YT48"/>
<dbReference type="EMBL" id="DUZY01000004">
    <property type="protein sequence ID" value="DAD34731.1"/>
    <property type="molecule type" value="Genomic_DNA"/>
</dbReference>
<name>A0A822YT48_NELNU</name>
<accession>A0A822YT48</accession>
<sequence>MVCDFTARKRKPSQLPTRGASHHVALPVLCMYHVCAFSPKDKWVIRSTGLSGGMDYGHGCLRPFGRPTSKGLGSG</sequence>
<organism evidence="1 2">
    <name type="scientific">Nelumbo nucifera</name>
    <name type="common">Sacred lotus</name>
    <dbReference type="NCBI Taxonomy" id="4432"/>
    <lineage>
        <taxon>Eukaryota</taxon>
        <taxon>Viridiplantae</taxon>
        <taxon>Streptophyta</taxon>
        <taxon>Embryophyta</taxon>
        <taxon>Tracheophyta</taxon>
        <taxon>Spermatophyta</taxon>
        <taxon>Magnoliopsida</taxon>
        <taxon>Proteales</taxon>
        <taxon>Nelumbonaceae</taxon>
        <taxon>Nelumbo</taxon>
    </lineage>
</organism>
<evidence type="ECO:0000313" key="2">
    <source>
        <dbReference type="Proteomes" id="UP000607653"/>
    </source>
</evidence>
<evidence type="ECO:0000313" key="1">
    <source>
        <dbReference type="EMBL" id="DAD34731.1"/>
    </source>
</evidence>
<reference evidence="1 2" key="1">
    <citation type="journal article" date="2020" name="Mol. Biol. Evol.">
        <title>Distinct Expression and Methylation Patterns for Genes with Different Fates following a Single Whole-Genome Duplication in Flowering Plants.</title>
        <authorList>
            <person name="Shi T."/>
            <person name="Rahmani R.S."/>
            <person name="Gugger P.F."/>
            <person name="Wang M."/>
            <person name="Li H."/>
            <person name="Zhang Y."/>
            <person name="Li Z."/>
            <person name="Wang Q."/>
            <person name="Van de Peer Y."/>
            <person name="Marchal K."/>
            <person name="Chen J."/>
        </authorList>
    </citation>
    <scope>NUCLEOTIDE SEQUENCE [LARGE SCALE GENOMIC DNA]</scope>
    <source>
        <tissue evidence="1">Leaf</tissue>
    </source>
</reference>
<comment type="caution">
    <text evidence="1">The sequence shown here is derived from an EMBL/GenBank/DDBJ whole genome shotgun (WGS) entry which is preliminary data.</text>
</comment>
<protein>
    <submittedName>
        <fullName evidence="1">Uncharacterized protein</fullName>
    </submittedName>
</protein>